<name>A0A5C5BF00_9MICO</name>
<dbReference type="EMBL" id="VENP01000003">
    <property type="protein sequence ID" value="TNU76848.1"/>
    <property type="molecule type" value="Genomic_DNA"/>
</dbReference>
<dbReference type="AlphaFoldDB" id="A0A5C5BF00"/>
<keyword evidence="2" id="KW-1185">Reference proteome</keyword>
<reference evidence="1 2" key="1">
    <citation type="submission" date="2019-06" db="EMBL/GenBank/DDBJ databases">
        <title>Draft genome sequence of Miniimonas arenae KCTC 19750T isolated from sea sand.</title>
        <authorList>
            <person name="Park S.-J."/>
        </authorList>
    </citation>
    <scope>NUCLEOTIDE SEQUENCE [LARGE SCALE GENOMIC DNA]</scope>
    <source>
        <strain evidence="1 2">KCTC 19750</strain>
    </source>
</reference>
<dbReference type="Pfam" id="PF11349">
    <property type="entry name" value="DUF3151"/>
    <property type="match status" value="1"/>
</dbReference>
<evidence type="ECO:0000313" key="1">
    <source>
        <dbReference type="EMBL" id="TNU76848.1"/>
    </source>
</evidence>
<gene>
    <name evidence="1" type="ORF">FH969_01770</name>
</gene>
<accession>A0A5C5BF00</accession>
<dbReference type="Proteomes" id="UP000313849">
    <property type="component" value="Unassembled WGS sequence"/>
</dbReference>
<comment type="caution">
    <text evidence="1">The sequence shown here is derived from an EMBL/GenBank/DDBJ whole genome shotgun (WGS) entry which is preliminary data.</text>
</comment>
<proteinExistence type="predicted"/>
<organism evidence="1 2">
    <name type="scientific">Miniimonas arenae</name>
    <dbReference type="NCBI Taxonomy" id="676201"/>
    <lineage>
        <taxon>Bacteria</taxon>
        <taxon>Bacillati</taxon>
        <taxon>Actinomycetota</taxon>
        <taxon>Actinomycetes</taxon>
        <taxon>Micrococcales</taxon>
        <taxon>Beutenbergiaceae</taxon>
        <taxon>Miniimonas</taxon>
    </lineage>
</organism>
<sequence length="172" mass="17639">MTAVSHETLGTAVPVGPPATLLPADHPDLAVADQLGLHDGVVRTDDAAALRAAAVAHPDSSLAWALLARAELDAGAHGPDAVAAYAYARVGYHRGLDALRRARWRGQGLVPVSHPSNRGFLAALLALGEAAARIGEDEEAERIAEFVAQSDPTAALALRDGVPMGPPVETAG</sequence>
<protein>
    <submittedName>
        <fullName evidence="1">DUF3151 family protein</fullName>
    </submittedName>
</protein>
<dbReference type="InterPro" id="IPR014487">
    <property type="entry name" value="DUF3151"/>
</dbReference>
<evidence type="ECO:0000313" key="2">
    <source>
        <dbReference type="Proteomes" id="UP000313849"/>
    </source>
</evidence>
<dbReference type="OrthoDB" id="3826919at2"/>